<comment type="catalytic activity">
    <reaction evidence="1">
        <text>Hydrolysis of terminal non-reducing alpha-L-arabinofuranoside residues in alpha-L-arabinosides.</text>
        <dbReference type="EC" id="3.2.1.55"/>
    </reaction>
</comment>
<evidence type="ECO:0000256" key="2">
    <source>
        <dbReference type="ARBA" id="ARBA00007186"/>
    </source>
</evidence>
<keyword evidence="11" id="KW-1185">Reference proteome</keyword>
<dbReference type="eggNOG" id="COG3534">
    <property type="taxonomic scope" value="Bacteria"/>
</dbReference>
<dbReference type="Proteomes" id="UP000030013">
    <property type="component" value="Unassembled WGS sequence"/>
</dbReference>
<evidence type="ECO:0000313" key="11">
    <source>
        <dbReference type="Proteomes" id="UP000030013"/>
    </source>
</evidence>
<accession>A0A0A0JW12</accession>
<dbReference type="GO" id="GO:0000272">
    <property type="term" value="P:polysaccharide catabolic process"/>
    <property type="evidence" value="ECO:0007669"/>
    <property type="project" value="TreeGrafter"/>
</dbReference>
<dbReference type="SUPFAM" id="SSF51445">
    <property type="entry name" value="(Trans)glycosidases"/>
    <property type="match status" value="1"/>
</dbReference>
<dbReference type="GO" id="GO:0046556">
    <property type="term" value="F:alpha-L-arabinofuranosidase activity"/>
    <property type="evidence" value="ECO:0007669"/>
    <property type="project" value="UniProtKB-EC"/>
</dbReference>
<evidence type="ECO:0000256" key="5">
    <source>
        <dbReference type="ARBA" id="ARBA00022801"/>
    </source>
</evidence>
<dbReference type="AlphaFoldDB" id="A0A0A0JW12"/>
<dbReference type="InterPro" id="IPR013780">
    <property type="entry name" value="Glyco_hydro_b"/>
</dbReference>
<protein>
    <recommendedName>
        <fullName evidence="4">non-reducing end alpha-L-arabinofuranosidase</fullName>
        <ecNumber evidence="4">3.2.1.55</ecNumber>
    </recommendedName>
</protein>
<evidence type="ECO:0000259" key="9">
    <source>
        <dbReference type="SMART" id="SM00813"/>
    </source>
</evidence>
<dbReference type="Pfam" id="PF06964">
    <property type="entry name" value="Alpha-L-AF_C"/>
    <property type="match status" value="1"/>
</dbReference>
<name>A0A0A0JW12_9MICO</name>
<dbReference type="PANTHER" id="PTHR43576">
    <property type="entry name" value="ALPHA-L-ARABINOFURANOSIDASE C-RELATED"/>
    <property type="match status" value="1"/>
</dbReference>
<dbReference type="Gene3D" id="2.60.40.1180">
    <property type="entry name" value="Golgi alpha-mannosidase II"/>
    <property type="match status" value="1"/>
</dbReference>
<dbReference type="SMART" id="SM00813">
    <property type="entry name" value="Alpha-L-AF_C"/>
    <property type="match status" value="1"/>
</dbReference>
<keyword evidence="7" id="KW-0326">Glycosidase</keyword>
<proteinExistence type="inferred from homology"/>
<dbReference type="InterPro" id="IPR055235">
    <property type="entry name" value="ASD1_cat"/>
</dbReference>
<feature type="compositionally biased region" description="Basic and acidic residues" evidence="8">
    <location>
        <begin position="455"/>
        <end position="470"/>
    </location>
</feature>
<evidence type="ECO:0000256" key="3">
    <source>
        <dbReference type="ARBA" id="ARBA00011165"/>
    </source>
</evidence>
<comment type="subunit">
    <text evidence="3">Homohexamer; trimer of dimers.</text>
</comment>
<gene>
    <name evidence="10" type="ORF">N801_18810</name>
</gene>
<organism evidence="10 11">
    <name type="scientific">Knoellia aerolata DSM 18566</name>
    <dbReference type="NCBI Taxonomy" id="1385519"/>
    <lineage>
        <taxon>Bacteria</taxon>
        <taxon>Bacillati</taxon>
        <taxon>Actinomycetota</taxon>
        <taxon>Actinomycetes</taxon>
        <taxon>Micrococcales</taxon>
        <taxon>Intrasporangiaceae</taxon>
        <taxon>Knoellia</taxon>
    </lineage>
</organism>
<dbReference type="EC" id="3.2.1.55" evidence="4"/>
<feature type="region of interest" description="Disordered" evidence="8">
    <location>
        <begin position="455"/>
        <end position="481"/>
    </location>
</feature>
<comment type="similarity">
    <text evidence="2">Belongs to the glycosyl hydrolase 51 family.</text>
</comment>
<dbReference type="PANTHER" id="PTHR43576:SF3">
    <property type="entry name" value="ALPHA-L-ARABINOFURANOSIDASE C"/>
    <property type="match status" value="1"/>
</dbReference>
<evidence type="ECO:0000256" key="1">
    <source>
        <dbReference type="ARBA" id="ARBA00001462"/>
    </source>
</evidence>
<evidence type="ECO:0000256" key="6">
    <source>
        <dbReference type="ARBA" id="ARBA00023277"/>
    </source>
</evidence>
<dbReference type="RefSeq" id="WP_035940273.1">
    <property type="nucleotide sequence ID" value="NZ_AVPL01000069.1"/>
</dbReference>
<feature type="domain" description="Alpha-L-arabinofuranosidase C-terminal" evidence="9">
    <location>
        <begin position="291"/>
        <end position="491"/>
    </location>
</feature>
<dbReference type="Gene3D" id="3.20.20.80">
    <property type="entry name" value="Glycosidases"/>
    <property type="match status" value="1"/>
</dbReference>
<dbReference type="OrthoDB" id="9758333at2"/>
<keyword evidence="6" id="KW-0119">Carbohydrate metabolism</keyword>
<reference evidence="10 11" key="1">
    <citation type="submission" date="2013-08" db="EMBL/GenBank/DDBJ databases">
        <title>The genome sequence of Knoellia aerolata.</title>
        <authorList>
            <person name="Zhu W."/>
            <person name="Wang G."/>
        </authorList>
    </citation>
    <scope>NUCLEOTIDE SEQUENCE [LARGE SCALE GENOMIC DNA]</scope>
    <source>
        <strain evidence="10 11">DSM 18566</strain>
    </source>
</reference>
<dbReference type="EMBL" id="AVPL01000069">
    <property type="protein sequence ID" value="KGN39816.1"/>
    <property type="molecule type" value="Genomic_DNA"/>
</dbReference>
<evidence type="ECO:0000256" key="8">
    <source>
        <dbReference type="SAM" id="MobiDB-lite"/>
    </source>
</evidence>
<evidence type="ECO:0000256" key="7">
    <source>
        <dbReference type="ARBA" id="ARBA00023295"/>
    </source>
</evidence>
<evidence type="ECO:0000313" key="10">
    <source>
        <dbReference type="EMBL" id="KGN39816.1"/>
    </source>
</evidence>
<dbReference type="STRING" id="1385519.N801_18810"/>
<keyword evidence="5" id="KW-0378">Hydrolase</keyword>
<evidence type="ECO:0000256" key="4">
    <source>
        <dbReference type="ARBA" id="ARBA00012670"/>
    </source>
</evidence>
<dbReference type="GO" id="GO:0046373">
    <property type="term" value="P:L-arabinose metabolic process"/>
    <property type="evidence" value="ECO:0007669"/>
    <property type="project" value="InterPro"/>
</dbReference>
<dbReference type="InterPro" id="IPR017853">
    <property type="entry name" value="GH"/>
</dbReference>
<dbReference type="Pfam" id="PF22848">
    <property type="entry name" value="ASD1_dom"/>
    <property type="match status" value="1"/>
</dbReference>
<comment type="caution">
    <text evidence="10">The sequence shown here is derived from an EMBL/GenBank/DDBJ whole genome shotgun (WGS) entry which is preliminary data.</text>
</comment>
<sequence>MSEALLTLNPHFVVGPLNRRIFGSFVEHMGRCVYTGIYEPDHPSADEHGFRGDVAELVVELGATIVRYPGGNFVSNYRWEDGVGPREDRPTRLDLAWRSIETNQVGTDDFLGWCERLGIEPMMAMNLGTRGLAEAIELVQYTNADPGTDVADRRGANGRTEPWDVRVWCLGNEMDGPWQMGAKTAEEYARLAEEVGRALKRFDPTLELVACGSSNRAMPTFGAWERIVLDRAFDHVDHISAHAYYEPHGGDVDSFLASGEDMDRFISSVVATADHIAAVKQSDKRVMVSFDEWNVWFAERFPGEPSLEFEEGRELIRDVYSVLDAVVVGSLLITLMRHTDRVSMACQAQLVNVIAPILTVPGGPAWRQTIFHPFALTAAHARGVVLSVGGDIPSVATAAYGAVDQVWSTATWDSASGALTVFAVNRSRTEGCQLDLDLSAFGDLEIREHLTLHDDDHAATNTRDDPERVVPRPGRSSLEDGHLRSTLPAVSWHCIRLDAERVAHVPPA</sequence>
<dbReference type="InterPro" id="IPR010720">
    <property type="entry name" value="Alpha-L-AF_C"/>
</dbReference>
<dbReference type="SUPFAM" id="SSF51011">
    <property type="entry name" value="Glycosyl hydrolase domain"/>
    <property type="match status" value="1"/>
</dbReference>